<sequence>MRPQQHRMLNRVLAALTIVVLLALGPDQRQQVLRRITTSTGLTRHGTSDHQASNSTSQRRVTSTAFVVDHYAPGYSVG</sequence>
<reference evidence="3" key="1">
    <citation type="submission" date="2016-10" db="EMBL/GenBank/DDBJ databases">
        <authorList>
            <person name="Varghese N."/>
            <person name="Submissions S."/>
        </authorList>
    </citation>
    <scope>NUCLEOTIDE SEQUENCE [LARGE SCALE GENOMIC DNA]</scope>
    <source>
        <strain evidence="3">CGMCC 4.3525</strain>
    </source>
</reference>
<evidence type="ECO:0000313" key="2">
    <source>
        <dbReference type="EMBL" id="SES34497.1"/>
    </source>
</evidence>
<feature type="region of interest" description="Disordered" evidence="1">
    <location>
        <begin position="39"/>
        <end position="61"/>
    </location>
</feature>
<gene>
    <name evidence="2" type="ORF">SAMN05216188_13617</name>
</gene>
<feature type="compositionally biased region" description="Polar residues" evidence="1">
    <location>
        <begin position="49"/>
        <end position="61"/>
    </location>
</feature>
<name>A0A1H9WLC4_9PSEU</name>
<dbReference type="EMBL" id="FOFR01000036">
    <property type="protein sequence ID" value="SES34497.1"/>
    <property type="molecule type" value="Genomic_DNA"/>
</dbReference>
<evidence type="ECO:0000313" key="3">
    <source>
        <dbReference type="Proteomes" id="UP000199352"/>
    </source>
</evidence>
<accession>A0A1H9WLC4</accession>
<dbReference type="AlphaFoldDB" id="A0A1H9WLC4"/>
<protein>
    <submittedName>
        <fullName evidence="2">Uncharacterized protein</fullName>
    </submittedName>
</protein>
<proteinExistence type="predicted"/>
<keyword evidence="3" id="KW-1185">Reference proteome</keyword>
<dbReference type="Proteomes" id="UP000199352">
    <property type="component" value="Unassembled WGS sequence"/>
</dbReference>
<evidence type="ECO:0000256" key="1">
    <source>
        <dbReference type="SAM" id="MobiDB-lite"/>
    </source>
</evidence>
<organism evidence="2 3">
    <name type="scientific">Lentzea xinjiangensis</name>
    <dbReference type="NCBI Taxonomy" id="402600"/>
    <lineage>
        <taxon>Bacteria</taxon>
        <taxon>Bacillati</taxon>
        <taxon>Actinomycetota</taxon>
        <taxon>Actinomycetes</taxon>
        <taxon>Pseudonocardiales</taxon>
        <taxon>Pseudonocardiaceae</taxon>
        <taxon>Lentzea</taxon>
    </lineage>
</organism>